<gene>
    <name evidence="6" type="ORF">LX78_01348</name>
</gene>
<evidence type="ECO:0000256" key="3">
    <source>
        <dbReference type="ARBA" id="ARBA00022989"/>
    </source>
</evidence>
<organism evidence="6 7">
    <name type="scientific">Xanthomarina spongicola</name>
    <dbReference type="NCBI Taxonomy" id="570520"/>
    <lineage>
        <taxon>Bacteria</taxon>
        <taxon>Pseudomonadati</taxon>
        <taxon>Bacteroidota</taxon>
        <taxon>Flavobacteriia</taxon>
        <taxon>Flavobacteriales</taxon>
        <taxon>Flavobacteriaceae</taxon>
        <taxon>Xanthomarina</taxon>
    </lineage>
</organism>
<dbReference type="EMBL" id="QGGP01000002">
    <property type="protein sequence ID" value="PWK19998.1"/>
    <property type="molecule type" value="Genomic_DNA"/>
</dbReference>
<dbReference type="Pfam" id="PF04357">
    <property type="entry name" value="TamB"/>
    <property type="match status" value="1"/>
</dbReference>
<evidence type="ECO:0000259" key="5">
    <source>
        <dbReference type="Pfam" id="PF04357"/>
    </source>
</evidence>
<dbReference type="GO" id="GO:0009306">
    <property type="term" value="P:protein secretion"/>
    <property type="evidence" value="ECO:0007669"/>
    <property type="project" value="InterPro"/>
</dbReference>
<comment type="subcellular location">
    <subcellularLocation>
        <location evidence="1">Membrane</location>
        <topology evidence="1">Single-pass membrane protein</topology>
    </subcellularLocation>
</comment>
<reference evidence="6 7" key="1">
    <citation type="submission" date="2018-05" db="EMBL/GenBank/DDBJ databases">
        <title>Genomic Encyclopedia of Archaeal and Bacterial Type Strains, Phase II (KMG-II): from individual species to whole genera.</title>
        <authorList>
            <person name="Goeker M."/>
        </authorList>
    </citation>
    <scope>NUCLEOTIDE SEQUENCE [LARGE SCALE GENOMIC DNA]</scope>
    <source>
        <strain evidence="6 7">DSM 22637</strain>
    </source>
</reference>
<keyword evidence="7" id="KW-1185">Reference proteome</keyword>
<dbReference type="InterPro" id="IPR007452">
    <property type="entry name" value="TamB_C"/>
</dbReference>
<keyword evidence="2" id="KW-0812">Transmembrane</keyword>
<evidence type="ECO:0000313" key="6">
    <source>
        <dbReference type="EMBL" id="PWK19998.1"/>
    </source>
</evidence>
<keyword evidence="4" id="KW-0472">Membrane</keyword>
<feature type="domain" description="Translocation and assembly module TamB C-terminal" evidence="5">
    <location>
        <begin position="997"/>
        <end position="1417"/>
    </location>
</feature>
<dbReference type="GO" id="GO:0005886">
    <property type="term" value="C:plasma membrane"/>
    <property type="evidence" value="ECO:0007669"/>
    <property type="project" value="InterPro"/>
</dbReference>
<accession>A0A316DR92</accession>
<proteinExistence type="predicted"/>
<evidence type="ECO:0000313" key="7">
    <source>
        <dbReference type="Proteomes" id="UP000245430"/>
    </source>
</evidence>
<comment type="caution">
    <text evidence="6">The sequence shown here is derived from an EMBL/GenBank/DDBJ whole genome shotgun (WGS) entry which is preliminary data.</text>
</comment>
<protein>
    <submittedName>
        <fullName evidence="6">Uncharacterized protein DUF490</fullName>
    </submittedName>
</protein>
<keyword evidence="3" id="KW-1133">Transmembrane helix</keyword>
<sequence length="1466" mass="164237">MVLLLSIPAVQTYLGKKVTTRLNEDFKTNINIGKVGLQFNGDVELKEILIRDYKKDTLFSVIELNTSILNFRNIINSKLVFGDIDLEGLIFNLKTYQGETDTNLDIFVAKFDEDNPSDKESDFLLSSSDVTINGGTFRLIDQNKETPKILEFTNIYTNTTNLLINGSDVSTRINTLAFLDSRGLEVKNLISNFTYTPSNILLENLSIKTLNSSLKGEVKFLYKREELQDFTNKVQVDATFDESDIALNELNTFYNEFGVNQRAKLSAKIDGTLNDLQVTNLNLFTSSRSEIYGNINFKNLFNSEENNFYMRGDFHKLSSNYRDLKALLPNVLGESIPSSFDKLGNFNVIGLTEITTSTINASLAINTQLGFIDANLSMQKINDIDNASYSGNVVFKEFNIGKFINDETLGVASLNLDVNGSGFTKENVDTHLDGDIFSVTYNNYTYQNIEVSGDLMNKIFDGKLNSNDKNLKLQFNGLANFSEKINTFDFIANVNYANLRELNFVHNDDISIFKGIVEMKMEGITIDDAVGSIQFNETYYKNENDEYFFDDFAITSTFNGKLRHVVVNSPDIVEGELSGEFLFRDIGLLFENALGSIYTNYKPHKVKLNQYIDFNFKIYNKIVEVFVPELSLGKNTYVRGRVESDEEEFKLTFKSPEIKLFDYFASQIELQLDNKNPLFNAYVEVDSINTKYYDVSKFNLINKTLNDTLFVRTEFQGGNKNSDIYNLNFYHTINKENKSVIGFKESDVTFKGNTWTINEKRDSLNKIEFDNDLVNFDIDQIVMNHNKEVIKLSGVLKDSTYKSINLKFENVDLAKITPTVEGLDLQGNVNGKLDLFQQNGSYLPNSAITIDNFIVNELALGSFDAKIVGNEDLTAYNVDVKIKDDISQSFSAFGDIYVQGETSSIDVGLKFNYFSLQILNPFLVDILEDIRGDVSGIARVTGNLMKPDITGELKLNNSGLSVPYLNVDYNLAENSLVSLTNQSFIFNSIRLSDTKFDTKGVLNGSISHTNFSKWKLDLGIETSNLVVLDTDGVVDDDEEDEVLYYGTAFIGGSATIKGPADELVISVTAETNPGTTFVIPLSDMETFGDNSFIHFLSPEEKAAKLKGEEIVVKEVKGLELDFDLDITQDAEIEIVIDKESGSTIKGKGEGGLLIEINTNGKFRMYGDFVVFEGIYNFKYGGVVEKKFIVEEGSLGWDGVPYDAIIDIKASYKTQANPSPLLDNPINRSIPVYVVTSLTGQLEKPDVDFDFVFPNLSSTVKSEIQYRLNSKEDRDNQALYLLATGSFSNSLNDVNFTGTLTERLNGIITGMFSNGDNKVNIGLNYEAGENTPEYQTDNRLGVTLQTNISERVIINGKVGVPVGGVSESVVAGDVQIDFLLNDEGTLTAKVFNRENSIRNFGEEIGYTQGVGIAYSVDFDTFKELIDKIFKGKVKTIESTEEEKEAKSEDNVLPSYVGFKEKDDKEKE</sequence>
<name>A0A316DR92_9FLAO</name>
<dbReference type="Proteomes" id="UP000245430">
    <property type="component" value="Unassembled WGS sequence"/>
</dbReference>
<evidence type="ECO:0000256" key="1">
    <source>
        <dbReference type="ARBA" id="ARBA00004167"/>
    </source>
</evidence>
<evidence type="ECO:0000256" key="4">
    <source>
        <dbReference type="ARBA" id="ARBA00023136"/>
    </source>
</evidence>
<evidence type="ECO:0000256" key="2">
    <source>
        <dbReference type="ARBA" id="ARBA00022692"/>
    </source>
</evidence>